<evidence type="ECO:0000256" key="5">
    <source>
        <dbReference type="ARBA" id="ARBA00023136"/>
    </source>
</evidence>
<accession>A0ABU7IBS7</accession>
<feature type="transmembrane region" description="Helical" evidence="6">
    <location>
        <begin position="151"/>
        <end position="169"/>
    </location>
</feature>
<reference evidence="8 9" key="1">
    <citation type="submission" date="2024-01" db="EMBL/GenBank/DDBJ databases">
        <title>Pedobacter sp. nov., isolated from fresh soil.</title>
        <authorList>
            <person name="Le N.T.T."/>
        </authorList>
    </citation>
    <scope>NUCLEOTIDE SEQUENCE [LARGE SCALE GENOMIC DNA]</scope>
    <source>
        <strain evidence="8 9">KR3-3</strain>
    </source>
</reference>
<comment type="subcellular location">
    <subcellularLocation>
        <location evidence="1">Cell membrane</location>
        <topology evidence="1">Multi-pass membrane protein</topology>
    </subcellularLocation>
</comment>
<dbReference type="InterPro" id="IPR051791">
    <property type="entry name" value="Pra-immunoreactive"/>
</dbReference>
<dbReference type="InterPro" id="IPR010432">
    <property type="entry name" value="RDD"/>
</dbReference>
<dbReference type="PANTHER" id="PTHR36115:SF4">
    <property type="entry name" value="MEMBRANE PROTEIN"/>
    <property type="match status" value="1"/>
</dbReference>
<evidence type="ECO:0000256" key="2">
    <source>
        <dbReference type="ARBA" id="ARBA00022475"/>
    </source>
</evidence>
<evidence type="ECO:0000313" key="9">
    <source>
        <dbReference type="Proteomes" id="UP001336835"/>
    </source>
</evidence>
<feature type="transmembrane region" description="Helical" evidence="6">
    <location>
        <begin position="7"/>
        <end position="27"/>
    </location>
</feature>
<evidence type="ECO:0000313" key="8">
    <source>
        <dbReference type="EMBL" id="MEE1946821.1"/>
    </source>
</evidence>
<feature type="transmembrane region" description="Helical" evidence="6">
    <location>
        <begin position="105"/>
        <end position="124"/>
    </location>
</feature>
<feature type="transmembrane region" description="Helical" evidence="6">
    <location>
        <begin position="47"/>
        <end position="65"/>
    </location>
</feature>
<comment type="caution">
    <text evidence="8">The sequence shown here is derived from an EMBL/GenBank/DDBJ whole genome shotgun (WGS) entry which is preliminary data.</text>
</comment>
<evidence type="ECO:0000259" key="7">
    <source>
        <dbReference type="Pfam" id="PF06271"/>
    </source>
</evidence>
<feature type="transmembrane region" description="Helical" evidence="6">
    <location>
        <begin position="200"/>
        <end position="219"/>
    </location>
</feature>
<organism evidence="8 9">
    <name type="scientific">Pedobacter albus</name>
    <dbReference type="NCBI Taxonomy" id="3113905"/>
    <lineage>
        <taxon>Bacteria</taxon>
        <taxon>Pseudomonadati</taxon>
        <taxon>Bacteroidota</taxon>
        <taxon>Sphingobacteriia</taxon>
        <taxon>Sphingobacteriales</taxon>
        <taxon>Sphingobacteriaceae</taxon>
        <taxon>Pedobacter</taxon>
    </lineage>
</organism>
<dbReference type="RefSeq" id="WP_330109111.1">
    <property type="nucleotide sequence ID" value="NZ_JAZDQT010000003.1"/>
</dbReference>
<feature type="transmembrane region" description="Helical" evidence="6">
    <location>
        <begin position="72"/>
        <end position="93"/>
    </location>
</feature>
<keyword evidence="9" id="KW-1185">Reference proteome</keyword>
<keyword evidence="5 6" id="KW-0472">Membrane</keyword>
<keyword evidence="2" id="KW-1003">Cell membrane</keyword>
<dbReference type="Pfam" id="PF06271">
    <property type="entry name" value="RDD"/>
    <property type="match status" value="1"/>
</dbReference>
<protein>
    <submittedName>
        <fullName evidence="8">RDD family protein</fullName>
    </submittedName>
</protein>
<dbReference type="Proteomes" id="UP001336835">
    <property type="component" value="Unassembled WGS sequence"/>
</dbReference>
<name>A0ABU7IBS7_9SPHI</name>
<keyword evidence="3 6" id="KW-0812">Transmembrane</keyword>
<dbReference type="PANTHER" id="PTHR36115">
    <property type="entry name" value="PROLINE-RICH ANTIGEN HOMOLOG-RELATED"/>
    <property type="match status" value="1"/>
</dbReference>
<evidence type="ECO:0000256" key="4">
    <source>
        <dbReference type="ARBA" id="ARBA00022989"/>
    </source>
</evidence>
<keyword evidence="4 6" id="KW-1133">Transmembrane helix</keyword>
<feature type="domain" description="RDD" evidence="7">
    <location>
        <begin position="147"/>
        <end position="262"/>
    </location>
</feature>
<gene>
    <name evidence="8" type="ORF">VRU48_16975</name>
</gene>
<proteinExistence type="predicted"/>
<dbReference type="EMBL" id="JAZDQT010000003">
    <property type="protein sequence ID" value="MEE1946821.1"/>
    <property type="molecule type" value="Genomic_DNA"/>
</dbReference>
<evidence type="ECO:0000256" key="1">
    <source>
        <dbReference type="ARBA" id="ARBA00004651"/>
    </source>
</evidence>
<evidence type="ECO:0000256" key="6">
    <source>
        <dbReference type="SAM" id="Phobius"/>
    </source>
</evidence>
<sequence length="283" mass="33135">MKRNQVIAIILVLIFLYDAVDYGVMLYHTLTEKLEPGTTRYFPWQNYIYPSTLLIELLGIAQFILSKYQKSALLRLIILYQLFSYFIYQILLVNKGLFIKVHFDFVSLFYDLAACFKIYVLILLQNRLKPKLIENTDGHTYFDQVGKWNRVLHRLIDTAMLALLIGLYLDSFDDLIRSFIRSENYFASLLGSLLNYQEGVYFPFYFLSTLYYLLSEGIFNTSVGKIIMGNMIVDDEAQKPSVGQRIGRTFSRLIPFDAISFFWPRGWHDRLTDTYVVKAAKKD</sequence>
<evidence type="ECO:0000256" key="3">
    <source>
        <dbReference type="ARBA" id="ARBA00022692"/>
    </source>
</evidence>